<evidence type="ECO:0000313" key="3">
    <source>
        <dbReference type="EMBL" id="MCQ8279484.1"/>
    </source>
</evidence>
<dbReference type="Proteomes" id="UP001524587">
    <property type="component" value="Unassembled WGS sequence"/>
</dbReference>
<keyword evidence="2" id="KW-0732">Signal</keyword>
<reference evidence="3 4" key="1">
    <citation type="submission" date="2022-06" db="EMBL/GenBank/DDBJ databases">
        <title>Endosaccharibacter gen. nov., sp. nov., endophytic bacteria isolated from sugarcane.</title>
        <authorList>
            <person name="Pitiwittayakul N."/>
            <person name="Yukphan P."/>
            <person name="Charoenyingcharoen P."/>
            <person name="Tanasupawat S."/>
        </authorList>
    </citation>
    <scope>NUCLEOTIDE SEQUENCE [LARGE SCALE GENOMIC DNA]</scope>
    <source>
        <strain evidence="3 4">KSS8</strain>
    </source>
</reference>
<feature type="region of interest" description="Disordered" evidence="1">
    <location>
        <begin position="27"/>
        <end position="70"/>
    </location>
</feature>
<keyword evidence="4" id="KW-1185">Reference proteome</keyword>
<dbReference type="PROSITE" id="PS51257">
    <property type="entry name" value="PROKAR_LIPOPROTEIN"/>
    <property type="match status" value="1"/>
</dbReference>
<dbReference type="EMBL" id="JAMSKV010000013">
    <property type="protein sequence ID" value="MCQ8279484.1"/>
    <property type="molecule type" value="Genomic_DNA"/>
</dbReference>
<feature type="compositionally biased region" description="Low complexity" evidence="1">
    <location>
        <begin position="34"/>
        <end position="46"/>
    </location>
</feature>
<feature type="chain" id="PRO_5045563579" description="Lipoprotein" evidence="2">
    <location>
        <begin position="19"/>
        <end position="70"/>
    </location>
</feature>
<comment type="caution">
    <text evidence="3">The sequence shown here is derived from an EMBL/GenBank/DDBJ whole genome shotgun (WGS) entry which is preliminary data.</text>
</comment>
<evidence type="ECO:0000256" key="2">
    <source>
        <dbReference type="SAM" id="SignalP"/>
    </source>
</evidence>
<sequence length="70" mass="6813">MSRFVFSALTACALAMLAGCDGGPYDPAQHHAFSDSSTGSLLSGTDTGEHDGTTDPALSANGAGGAPGGR</sequence>
<protein>
    <recommendedName>
        <fullName evidence="5">Lipoprotein</fullName>
    </recommendedName>
</protein>
<name>A0ABT1W9B0_9PROT</name>
<gene>
    <name evidence="3" type="ORF">NFI95_13645</name>
</gene>
<evidence type="ECO:0000313" key="4">
    <source>
        <dbReference type="Proteomes" id="UP001524587"/>
    </source>
</evidence>
<evidence type="ECO:0008006" key="5">
    <source>
        <dbReference type="Google" id="ProtNLM"/>
    </source>
</evidence>
<feature type="signal peptide" evidence="2">
    <location>
        <begin position="1"/>
        <end position="18"/>
    </location>
</feature>
<accession>A0ABT1W9B0</accession>
<organism evidence="3 4">
    <name type="scientific">Endosaccharibacter trunci</name>
    <dbReference type="NCBI Taxonomy" id="2812733"/>
    <lineage>
        <taxon>Bacteria</taxon>
        <taxon>Pseudomonadati</taxon>
        <taxon>Pseudomonadota</taxon>
        <taxon>Alphaproteobacteria</taxon>
        <taxon>Acetobacterales</taxon>
        <taxon>Acetobacteraceae</taxon>
        <taxon>Endosaccharibacter</taxon>
    </lineage>
</organism>
<dbReference type="RefSeq" id="WP_422864973.1">
    <property type="nucleotide sequence ID" value="NZ_JAMSKV010000013.1"/>
</dbReference>
<proteinExistence type="predicted"/>
<evidence type="ECO:0000256" key="1">
    <source>
        <dbReference type="SAM" id="MobiDB-lite"/>
    </source>
</evidence>